<dbReference type="PANTHER" id="PTHR38344">
    <property type="entry name" value="UPF0753 PROTEIN AQ_863"/>
    <property type="match status" value="1"/>
</dbReference>
<reference evidence="8" key="1">
    <citation type="journal article" date="2019" name="Int. J. Syst. Evol. Microbiol.">
        <title>The Global Catalogue of Microorganisms (GCM) 10K type strain sequencing project: providing services to taxonomists for standard genome sequencing and annotation.</title>
        <authorList>
            <consortium name="The Broad Institute Genomics Platform"/>
            <consortium name="The Broad Institute Genome Sequencing Center for Infectious Disease"/>
            <person name="Wu L."/>
            <person name="Ma J."/>
        </authorList>
    </citation>
    <scope>NUCLEOTIDE SEQUENCE [LARGE SCALE GENOMIC DNA]</scope>
    <source>
        <strain evidence="8">JCM 18326</strain>
    </source>
</reference>
<dbReference type="Proteomes" id="UP001500298">
    <property type="component" value="Unassembled WGS sequence"/>
</dbReference>
<dbReference type="PANTHER" id="PTHR38344:SF1">
    <property type="entry name" value="INORGANIC CARBON TRANSPORTER SUBUNIT DABA-RELATED"/>
    <property type="match status" value="1"/>
</dbReference>
<feature type="binding site" evidence="6">
    <location>
        <position position="295"/>
    </location>
    <ligand>
        <name>Zn(2+)</name>
        <dbReference type="ChEBI" id="CHEBI:29105"/>
    </ligand>
</feature>
<comment type="subcellular location">
    <subcellularLocation>
        <location evidence="6">Cell membrane</location>
        <topology evidence="6">Peripheral membrane protein</topology>
    </subcellularLocation>
</comment>
<evidence type="ECO:0000256" key="2">
    <source>
        <dbReference type="ARBA" id="ARBA00022475"/>
    </source>
</evidence>
<protein>
    <recommendedName>
        <fullName evidence="6">Probable inorganic carbon transporter subunit DabA</fullName>
    </recommendedName>
</protein>
<dbReference type="HAMAP" id="MF_01871">
    <property type="entry name" value="DabA"/>
    <property type="match status" value="1"/>
</dbReference>
<feature type="binding site" evidence="6">
    <location>
        <position position="297"/>
    </location>
    <ligand>
        <name>Zn(2+)</name>
        <dbReference type="ChEBI" id="CHEBI:29105"/>
    </ligand>
</feature>
<dbReference type="InterPro" id="IPR018752">
    <property type="entry name" value="DabA"/>
</dbReference>
<keyword evidence="2 6" id="KW-1003">Cell membrane</keyword>
<feature type="binding site" evidence="6">
    <location>
        <position position="476"/>
    </location>
    <ligand>
        <name>Zn(2+)</name>
        <dbReference type="ChEBI" id="CHEBI:29105"/>
    </ligand>
</feature>
<keyword evidence="8" id="KW-1185">Reference proteome</keyword>
<keyword evidence="3 6" id="KW-0479">Metal-binding</keyword>
<comment type="caution">
    <text evidence="7">The sequence shown here is derived from an EMBL/GenBank/DDBJ whole genome shotgun (WGS) entry which is preliminary data.</text>
</comment>
<name>A0ABP9D3I3_9BACT</name>
<keyword evidence="1 6" id="KW-0813">Transport</keyword>
<comment type="cofactor">
    <cofactor evidence="6">
        <name>Zn(2+)</name>
        <dbReference type="ChEBI" id="CHEBI:29105"/>
    </cofactor>
</comment>
<keyword evidence="5 6" id="KW-0472">Membrane</keyword>
<evidence type="ECO:0000313" key="8">
    <source>
        <dbReference type="Proteomes" id="UP001500298"/>
    </source>
</evidence>
<evidence type="ECO:0000256" key="1">
    <source>
        <dbReference type="ARBA" id="ARBA00022448"/>
    </source>
</evidence>
<dbReference type="EMBL" id="BAABJX010000010">
    <property type="protein sequence ID" value="GAA4823550.1"/>
    <property type="molecule type" value="Genomic_DNA"/>
</dbReference>
<comment type="function">
    <text evidence="6">Part of an energy-coupled inorganic carbon pump.</text>
</comment>
<evidence type="ECO:0000313" key="7">
    <source>
        <dbReference type="EMBL" id="GAA4823550.1"/>
    </source>
</evidence>
<evidence type="ECO:0000256" key="5">
    <source>
        <dbReference type="ARBA" id="ARBA00023136"/>
    </source>
</evidence>
<evidence type="ECO:0000256" key="3">
    <source>
        <dbReference type="ARBA" id="ARBA00022723"/>
    </source>
</evidence>
<dbReference type="RefSeq" id="WP_345368922.1">
    <property type="nucleotide sequence ID" value="NZ_BAABJX010000010.1"/>
</dbReference>
<evidence type="ECO:0000256" key="4">
    <source>
        <dbReference type="ARBA" id="ARBA00022833"/>
    </source>
</evidence>
<sequence length="784" mass="89030">MIENKIKTSIAKASALTAKAWPLYSFVTSNPLSGYENLPFDEAVKEAKTLLGGNGYPSPHFYQQAWDKGYIDRNLIKEELATQMMFQSPEYYLEEMLNWKENIQTNPYHEVDRLMVKWLSVFMDEGLGEWTIPGKEKGFYGAWKALAPYDHELKNDHSLKKLPEDSLTAIQTMLEGYPTDSYTDIFKFHMACLPGWTGYIKYRMESASEWQQRYPITLADYLAVRLIIAKQMGYALLPSFKKAEDEHKISLQKVWLTAWEKTWQQTLGTALKKAVKESGKNAREILPVDVQMVFCIDTRSEPIRRHIEEKGNYETFGYAGFFGIPMDYETFESTQSRLSCPPILESTYKVKETPKSPDAKALTNYRKYTRRKASRKKLFKSMKNILPAAFGFVEGAGVYYGWSLLAKTFFSKNLYVKNQKTTPAYEANCRPVLTYKNKEGMIGQEISLAEKAALVKGGFELMGWKHFAPLVAFVGHGSHTSNNPFGSSLDCGACAASPGRHNARTLAYLSNEPEVRAVLSEEYGIEIPANTFFVGGEHNTTTDAITLFDEEVPASHQPLLQQLKNDLQKAQATATAERMRNTPEQSIQQVLQKANDWSETRPEWGLANNAGFIVAPRELTEHMHLDGRCFMHSYDWQRDPEGKALTAIMNGPMVVTQWINNHYYFATVDNDVFGGGTKVIHNVTGKFGVVQGNNGDLKIGLPLQSIMKSDDEMYHQPLRLTVCIQAPRERVIKIINESEALQRLLHNQWIHLMVMDPTAENKLFPYSKEVEWANVSAITVRAKS</sequence>
<gene>
    <name evidence="6" type="primary">dabA</name>
    <name evidence="7" type="ORF">GCM10023331_05000</name>
</gene>
<accession>A0ABP9D3I3</accession>
<dbReference type="Pfam" id="PF10070">
    <property type="entry name" value="DabA"/>
    <property type="match status" value="1"/>
</dbReference>
<keyword evidence="4 6" id="KW-0862">Zinc</keyword>
<organism evidence="7 8">
    <name type="scientific">Algivirga pacifica</name>
    <dbReference type="NCBI Taxonomy" id="1162670"/>
    <lineage>
        <taxon>Bacteria</taxon>
        <taxon>Pseudomonadati</taxon>
        <taxon>Bacteroidota</taxon>
        <taxon>Cytophagia</taxon>
        <taxon>Cytophagales</taxon>
        <taxon>Flammeovirgaceae</taxon>
        <taxon>Algivirga</taxon>
    </lineage>
</organism>
<evidence type="ECO:0000256" key="6">
    <source>
        <dbReference type="HAMAP-Rule" id="MF_01871"/>
    </source>
</evidence>
<comment type="subunit">
    <text evidence="6">Forms a complex with DabB.</text>
</comment>
<comment type="similarity">
    <text evidence="6">Belongs to the inorganic carbon transporter (TC 9.A.2) DabA family.</text>
</comment>
<feature type="binding site" evidence="6">
    <location>
        <position position="491"/>
    </location>
    <ligand>
        <name>Zn(2+)</name>
        <dbReference type="ChEBI" id="CHEBI:29105"/>
    </ligand>
</feature>
<proteinExistence type="inferred from homology"/>